<proteinExistence type="predicted"/>
<accession>A0ABS9U7D1</accession>
<feature type="region of interest" description="Disordered" evidence="2">
    <location>
        <begin position="71"/>
        <end position="117"/>
    </location>
</feature>
<protein>
    <submittedName>
        <fullName evidence="3">Uncharacterized protein</fullName>
    </submittedName>
</protein>
<evidence type="ECO:0000313" key="3">
    <source>
        <dbReference type="EMBL" id="MCH6472595.1"/>
    </source>
</evidence>
<keyword evidence="1" id="KW-0175">Coiled coil</keyword>
<keyword evidence="4" id="KW-1185">Reference proteome</keyword>
<evidence type="ECO:0000256" key="1">
    <source>
        <dbReference type="SAM" id="Coils"/>
    </source>
</evidence>
<reference evidence="3 4" key="1">
    <citation type="submission" date="2022-03" db="EMBL/GenBank/DDBJ databases">
        <title>Sinomonas sp. isolated from a soil.</title>
        <authorList>
            <person name="Han J."/>
            <person name="Kim D.-U."/>
        </authorList>
    </citation>
    <scope>NUCLEOTIDE SEQUENCE [LARGE SCALE GENOMIC DNA]</scope>
    <source>
        <strain evidence="3 4">5-5</strain>
    </source>
</reference>
<dbReference type="RefSeq" id="WP_241056779.1">
    <property type="nucleotide sequence ID" value="NZ_JAKZBV010000003.1"/>
</dbReference>
<name>A0ABS9U7D1_9MICC</name>
<organism evidence="3 4">
    <name type="scientific">Sinomonas terrae</name>
    <dbReference type="NCBI Taxonomy" id="2908838"/>
    <lineage>
        <taxon>Bacteria</taxon>
        <taxon>Bacillati</taxon>
        <taxon>Actinomycetota</taxon>
        <taxon>Actinomycetes</taxon>
        <taxon>Micrococcales</taxon>
        <taxon>Micrococcaceae</taxon>
        <taxon>Sinomonas</taxon>
    </lineage>
</organism>
<evidence type="ECO:0000256" key="2">
    <source>
        <dbReference type="SAM" id="MobiDB-lite"/>
    </source>
</evidence>
<sequence length="117" mass="12708">MDIEQIEAAAQRKLEEDRHARVTSVKAYAEAAKRVADLRADLKAAERQHLAAHRQAVKLGWSEPDLKAFGIEAPTISVGGRPRKAKTSSESRPAKDTEEEPSVQPPTTADEPASPEG</sequence>
<comment type="caution">
    <text evidence="3">The sequence shown here is derived from an EMBL/GenBank/DDBJ whole genome shotgun (WGS) entry which is preliminary data.</text>
</comment>
<evidence type="ECO:0000313" key="4">
    <source>
        <dbReference type="Proteomes" id="UP001202922"/>
    </source>
</evidence>
<dbReference type="EMBL" id="JAKZBV010000003">
    <property type="protein sequence ID" value="MCH6472595.1"/>
    <property type="molecule type" value="Genomic_DNA"/>
</dbReference>
<feature type="coiled-coil region" evidence="1">
    <location>
        <begin position="28"/>
        <end position="55"/>
    </location>
</feature>
<gene>
    <name evidence="3" type="ORF">L0M17_21980</name>
</gene>
<dbReference type="Proteomes" id="UP001202922">
    <property type="component" value="Unassembled WGS sequence"/>
</dbReference>
<feature type="compositionally biased region" description="Basic and acidic residues" evidence="2">
    <location>
        <begin position="87"/>
        <end position="96"/>
    </location>
</feature>